<name>A0A0C2CXH7_9BACT</name>
<proteinExistence type="predicted"/>
<dbReference type="AlphaFoldDB" id="A0A0C2CXH7"/>
<organism evidence="1 2">
    <name type="scientific">Enhygromyxa salina</name>
    <dbReference type="NCBI Taxonomy" id="215803"/>
    <lineage>
        <taxon>Bacteria</taxon>
        <taxon>Pseudomonadati</taxon>
        <taxon>Myxococcota</taxon>
        <taxon>Polyangia</taxon>
        <taxon>Nannocystales</taxon>
        <taxon>Nannocystaceae</taxon>
        <taxon>Enhygromyxa</taxon>
    </lineage>
</organism>
<dbReference type="EMBL" id="JMCC02000075">
    <property type="protein sequence ID" value="KIG14335.1"/>
    <property type="molecule type" value="Genomic_DNA"/>
</dbReference>
<gene>
    <name evidence="1" type="ORF">DB30_06937</name>
</gene>
<reference evidence="1 2" key="1">
    <citation type="submission" date="2014-12" db="EMBL/GenBank/DDBJ databases">
        <title>Genome assembly of Enhygromyxa salina DSM 15201.</title>
        <authorList>
            <person name="Sharma G."/>
            <person name="Subramanian S."/>
        </authorList>
    </citation>
    <scope>NUCLEOTIDE SEQUENCE [LARGE SCALE GENOMIC DNA]</scope>
    <source>
        <strain evidence="1 2">DSM 15201</strain>
    </source>
</reference>
<evidence type="ECO:0000313" key="1">
    <source>
        <dbReference type="EMBL" id="KIG14335.1"/>
    </source>
</evidence>
<comment type="caution">
    <text evidence="1">The sequence shown here is derived from an EMBL/GenBank/DDBJ whole genome shotgun (WGS) entry which is preliminary data.</text>
</comment>
<sequence>MLVRVLDGAAADHKRIDNTCAIFDRMLERYKTIACMATGSWRMETFSLHMRARR</sequence>
<dbReference type="RefSeq" id="WP_153258412.1">
    <property type="nucleotide sequence ID" value="NZ_JMCC02000075.1"/>
</dbReference>
<evidence type="ECO:0000313" key="2">
    <source>
        <dbReference type="Proteomes" id="UP000031599"/>
    </source>
</evidence>
<accession>A0A0C2CXH7</accession>
<protein>
    <submittedName>
        <fullName evidence="1">Uncharacterized protein</fullName>
    </submittedName>
</protein>
<dbReference type="Proteomes" id="UP000031599">
    <property type="component" value="Unassembled WGS sequence"/>
</dbReference>